<comment type="similarity">
    <text evidence="2">Belongs to the ABC transporter superfamily.</text>
</comment>
<dbReference type="EMBL" id="CP048268">
    <property type="protein sequence ID" value="QYN52057.1"/>
    <property type="molecule type" value="Genomic_DNA"/>
</dbReference>
<feature type="domain" description="ABC transporter" evidence="9">
    <location>
        <begin position="29"/>
        <end position="254"/>
    </location>
</feature>
<sequence length="478" mass="54041">MPAKGKALNFNVAWLLCHSDFFRLVKKLLKTKNLTFSYDEKKPILQDVNLNIPTGKFSLLIGPTGCGKSTLLKILAGLYPKYAGKVSGTVDLNGLKSAMMFQNAGEQFTMATPREEIIFALENLKIDREHYSKRLQKATSFTQIDQLLDQKINTMSGGEQQRVALAVLIAMDVDLFLLDEPFASCDPAARQFLIKKLAHLRDLGKTIILSDHVLADYEGICDCLFKFTGHQVTALSTAEKKQLLQQNDHHEHYSFALPTNETSCFELTNTLIKQNRLLLKQEHLKIVAGKATLITGPNGVGKTSLFNALTKMLTYTGSLTYRQKEIRNLRMRKYLRQVGQIFQSASDQFINVSVEDELNLSKKMRTSNFYSDQKIAKEVKDLDLDQTLDQVVYSLSGGQQKKLQILLMLIADQDVLLIDEPLSGLDHESAQKVMGLLRESQEKRGQTLLIISHELTNLADWCDYHLVFDQQQLTYVDE</sequence>
<keyword evidence="8" id="KW-0472">Membrane</keyword>
<feature type="domain" description="ABC transporter" evidence="9">
    <location>
        <begin position="262"/>
        <end position="476"/>
    </location>
</feature>
<gene>
    <name evidence="10" type="ORF">GYM71_00855</name>
</gene>
<evidence type="ECO:0000256" key="6">
    <source>
        <dbReference type="ARBA" id="ARBA00022840"/>
    </source>
</evidence>
<dbReference type="PANTHER" id="PTHR43553">
    <property type="entry name" value="HEAVY METAL TRANSPORTER"/>
    <property type="match status" value="1"/>
</dbReference>
<proteinExistence type="inferred from homology"/>
<dbReference type="Proteomes" id="UP000826550">
    <property type="component" value="Chromosome"/>
</dbReference>
<name>A0ABX8W3J5_9LACO</name>
<protein>
    <submittedName>
        <fullName evidence="10">ABC transporter ATP-binding protein</fullName>
    </submittedName>
</protein>
<evidence type="ECO:0000256" key="3">
    <source>
        <dbReference type="ARBA" id="ARBA00022448"/>
    </source>
</evidence>
<evidence type="ECO:0000256" key="4">
    <source>
        <dbReference type="ARBA" id="ARBA00022475"/>
    </source>
</evidence>
<keyword evidence="7" id="KW-1278">Translocase</keyword>
<dbReference type="InterPro" id="IPR017871">
    <property type="entry name" value="ABC_transporter-like_CS"/>
</dbReference>
<evidence type="ECO:0000256" key="2">
    <source>
        <dbReference type="ARBA" id="ARBA00005417"/>
    </source>
</evidence>
<dbReference type="SUPFAM" id="SSF52540">
    <property type="entry name" value="P-loop containing nucleoside triphosphate hydrolases"/>
    <property type="match status" value="2"/>
</dbReference>
<dbReference type="InterPro" id="IPR003593">
    <property type="entry name" value="AAA+_ATPase"/>
</dbReference>
<dbReference type="PANTHER" id="PTHR43553:SF27">
    <property type="entry name" value="ENERGY-COUPLING FACTOR TRANSPORTER ATP-BINDING PROTEIN ECFA2"/>
    <property type="match status" value="1"/>
</dbReference>
<dbReference type="GO" id="GO:0005524">
    <property type="term" value="F:ATP binding"/>
    <property type="evidence" value="ECO:0007669"/>
    <property type="project" value="UniProtKB-KW"/>
</dbReference>
<dbReference type="InterPro" id="IPR003439">
    <property type="entry name" value="ABC_transporter-like_ATP-bd"/>
</dbReference>
<dbReference type="InterPro" id="IPR015856">
    <property type="entry name" value="ABC_transpr_CbiO/EcfA_su"/>
</dbReference>
<comment type="subcellular location">
    <subcellularLocation>
        <location evidence="1">Cell membrane</location>
        <topology evidence="1">Peripheral membrane protein</topology>
    </subcellularLocation>
</comment>
<dbReference type="Pfam" id="PF00005">
    <property type="entry name" value="ABC_tran"/>
    <property type="match status" value="2"/>
</dbReference>
<evidence type="ECO:0000259" key="9">
    <source>
        <dbReference type="PROSITE" id="PS50893"/>
    </source>
</evidence>
<keyword evidence="4" id="KW-1003">Cell membrane</keyword>
<keyword evidence="3" id="KW-0813">Transport</keyword>
<dbReference type="Gene3D" id="3.40.50.300">
    <property type="entry name" value="P-loop containing nucleotide triphosphate hydrolases"/>
    <property type="match status" value="2"/>
</dbReference>
<dbReference type="CDD" id="cd03225">
    <property type="entry name" value="ABC_cobalt_CbiO_domain1"/>
    <property type="match status" value="2"/>
</dbReference>
<keyword evidence="5" id="KW-0547">Nucleotide-binding</keyword>
<evidence type="ECO:0000256" key="8">
    <source>
        <dbReference type="ARBA" id="ARBA00023136"/>
    </source>
</evidence>
<dbReference type="PROSITE" id="PS50893">
    <property type="entry name" value="ABC_TRANSPORTER_2"/>
    <property type="match status" value="2"/>
</dbReference>
<evidence type="ECO:0000256" key="5">
    <source>
        <dbReference type="ARBA" id="ARBA00022741"/>
    </source>
</evidence>
<accession>A0ABX8W3J5</accession>
<dbReference type="PROSITE" id="PS00211">
    <property type="entry name" value="ABC_TRANSPORTER_1"/>
    <property type="match status" value="2"/>
</dbReference>
<organism evidence="10 11">
    <name type="scientific">Lactobacillus panisapium</name>
    <dbReference type="NCBI Taxonomy" id="2012495"/>
    <lineage>
        <taxon>Bacteria</taxon>
        <taxon>Bacillati</taxon>
        <taxon>Bacillota</taxon>
        <taxon>Bacilli</taxon>
        <taxon>Lactobacillales</taxon>
        <taxon>Lactobacillaceae</taxon>
        <taxon>Lactobacillus</taxon>
    </lineage>
</organism>
<keyword evidence="6 10" id="KW-0067">ATP-binding</keyword>
<evidence type="ECO:0000256" key="1">
    <source>
        <dbReference type="ARBA" id="ARBA00004202"/>
    </source>
</evidence>
<evidence type="ECO:0000256" key="7">
    <source>
        <dbReference type="ARBA" id="ARBA00022967"/>
    </source>
</evidence>
<dbReference type="InterPro" id="IPR050095">
    <property type="entry name" value="ECF_ABC_transporter_ATP-bd"/>
</dbReference>
<evidence type="ECO:0000313" key="11">
    <source>
        <dbReference type="Proteomes" id="UP000826550"/>
    </source>
</evidence>
<dbReference type="SMART" id="SM00382">
    <property type="entry name" value="AAA"/>
    <property type="match status" value="2"/>
</dbReference>
<evidence type="ECO:0000313" key="10">
    <source>
        <dbReference type="EMBL" id="QYN52057.1"/>
    </source>
</evidence>
<keyword evidence="11" id="KW-1185">Reference proteome</keyword>
<dbReference type="InterPro" id="IPR027417">
    <property type="entry name" value="P-loop_NTPase"/>
</dbReference>
<reference evidence="10 11" key="1">
    <citation type="submission" date="2020-01" db="EMBL/GenBank/DDBJ databases">
        <title>Vast differences in strain-level diversity in the gut microbiota of two closely related honey bee species.</title>
        <authorList>
            <person name="Ellegaard K.M."/>
            <person name="Suenami S."/>
            <person name="Miyazaki R."/>
            <person name="Engel P."/>
        </authorList>
    </citation>
    <scope>NUCLEOTIDE SEQUENCE [LARGE SCALE GENOMIC DNA]</scope>
    <source>
        <strain evidence="10 11">ESL0416</strain>
    </source>
</reference>